<name>A0A7W4FFJ9_GLUDI</name>
<dbReference type="RefSeq" id="WP_183115859.1">
    <property type="nucleotide sequence ID" value="NZ_JABEQG010000016.1"/>
</dbReference>
<evidence type="ECO:0000313" key="1">
    <source>
        <dbReference type="EMBL" id="MBB2156629.1"/>
    </source>
</evidence>
<reference evidence="1 2" key="1">
    <citation type="submission" date="2020-04" db="EMBL/GenBank/DDBJ databases">
        <title>Description of novel Gluconacetobacter.</title>
        <authorList>
            <person name="Sombolestani A."/>
        </authorList>
    </citation>
    <scope>NUCLEOTIDE SEQUENCE [LARGE SCALE GENOMIC DNA]</scope>
    <source>
        <strain evidence="1 2">LMG 7603</strain>
    </source>
</reference>
<organism evidence="1 2">
    <name type="scientific">Gluconacetobacter diazotrophicus</name>
    <name type="common">Acetobacter diazotrophicus</name>
    <dbReference type="NCBI Taxonomy" id="33996"/>
    <lineage>
        <taxon>Bacteria</taxon>
        <taxon>Pseudomonadati</taxon>
        <taxon>Pseudomonadota</taxon>
        <taxon>Alphaproteobacteria</taxon>
        <taxon>Acetobacterales</taxon>
        <taxon>Acetobacteraceae</taxon>
        <taxon>Gluconacetobacter</taxon>
    </lineage>
</organism>
<dbReference type="Proteomes" id="UP000550787">
    <property type="component" value="Unassembled WGS sequence"/>
</dbReference>
<proteinExistence type="predicted"/>
<evidence type="ECO:0000313" key="2">
    <source>
        <dbReference type="Proteomes" id="UP000550787"/>
    </source>
</evidence>
<dbReference type="EMBL" id="JABEQG010000016">
    <property type="protein sequence ID" value="MBB2156629.1"/>
    <property type="molecule type" value="Genomic_DNA"/>
</dbReference>
<protein>
    <submittedName>
        <fullName evidence="1">Uncharacterized protein</fullName>
    </submittedName>
</protein>
<comment type="caution">
    <text evidence="1">The sequence shown here is derived from an EMBL/GenBank/DDBJ whole genome shotgun (WGS) entry which is preliminary data.</text>
</comment>
<accession>A0A7W4FFJ9</accession>
<sequence length="184" mass="19735">MINDLVRLARAPSGTLTLSERKPDSGTRCGCCAADHAVHLVADIPLCLTCVPAFALDEEGIDNIASIIWLPHVDQGVLSRLTAALHAVAAQEGHRVLDSNLTGWSAKASLSYKALVVRQTAAIAKMGSSRPSELRAAVLGLSEEQMDGRKGESGLRILINGTWFASHPDRYYSTLRSAFRKGGR</sequence>
<gene>
    <name evidence="1" type="ORF">HLH33_09960</name>
</gene>
<dbReference type="AlphaFoldDB" id="A0A7W4FFJ9"/>